<feature type="transmembrane region" description="Helical" evidence="5">
    <location>
        <begin position="336"/>
        <end position="358"/>
    </location>
</feature>
<evidence type="ECO:0000256" key="1">
    <source>
        <dbReference type="ARBA" id="ARBA00004141"/>
    </source>
</evidence>
<dbReference type="PANTHER" id="PTHR12308:SF77">
    <property type="entry name" value="MEMBRANE STRESS RESPONSE PROTEIN (IST2), PUTATIVE (AFU_ORTHOLOGUE AFUA_4G03330)-RELATED"/>
    <property type="match status" value="1"/>
</dbReference>
<gene>
    <name evidence="8" type="ORF">COCC4DRAFT_189732</name>
</gene>
<feature type="transmembrane region" description="Helical" evidence="5">
    <location>
        <begin position="379"/>
        <end position="400"/>
    </location>
</feature>
<evidence type="ECO:0000256" key="4">
    <source>
        <dbReference type="ARBA" id="ARBA00023136"/>
    </source>
</evidence>
<feature type="domain" description="Anoctamin alpha-beta plait" evidence="7">
    <location>
        <begin position="26"/>
        <end position="149"/>
    </location>
</feature>
<evidence type="ECO:0000256" key="5">
    <source>
        <dbReference type="SAM" id="Phobius"/>
    </source>
</evidence>
<evidence type="ECO:0000256" key="2">
    <source>
        <dbReference type="ARBA" id="ARBA00022692"/>
    </source>
</evidence>
<evidence type="ECO:0000313" key="8">
    <source>
        <dbReference type="EMBL" id="ENI08186.1"/>
    </source>
</evidence>
<keyword evidence="3 5" id="KW-1133">Transmembrane helix</keyword>
<feature type="transmembrane region" description="Helical" evidence="5">
    <location>
        <begin position="190"/>
        <end position="215"/>
    </location>
</feature>
<dbReference type="PANTHER" id="PTHR12308">
    <property type="entry name" value="ANOCTAMIN"/>
    <property type="match status" value="1"/>
</dbReference>
<dbReference type="GO" id="GO:0016020">
    <property type="term" value="C:membrane"/>
    <property type="evidence" value="ECO:0007669"/>
    <property type="project" value="UniProtKB-SubCell"/>
</dbReference>
<feature type="transmembrane region" description="Helical" evidence="5">
    <location>
        <begin position="221"/>
        <end position="240"/>
    </location>
</feature>
<dbReference type="GO" id="GO:0005254">
    <property type="term" value="F:chloride channel activity"/>
    <property type="evidence" value="ECO:0007669"/>
    <property type="project" value="TreeGrafter"/>
</dbReference>
<keyword evidence="2 5" id="KW-0812">Transmembrane</keyword>
<organism evidence="8 9">
    <name type="scientific">Cochliobolus heterostrophus (strain C4 / ATCC 48331 / race T)</name>
    <name type="common">Southern corn leaf blight fungus</name>
    <name type="synonym">Bipolaris maydis</name>
    <dbReference type="NCBI Taxonomy" id="665024"/>
    <lineage>
        <taxon>Eukaryota</taxon>
        <taxon>Fungi</taxon>
        <taxon>Dikarya</taxon>
        <taxon>Ascomycota</taxon>
        <taxon>Pezizomycotina</taxon>
        <taxon>Dothideomycetes</taxon>
        <taxon>Pleosporomycetidae</taxon>
        <taxon>Pleosporales</taxon>
        <taxon>Pleosporineae</taxon>
        <taxon>Pleosporaceae</taxon>
        <taxon>Bipolaris</taxon>
    </lineage>
</organism>
<dbReference type="RefSeq" id="XP_014082095.1">
    <property type="nucleotide sequence ID" value="XM_014226620.1"/>
</dbReference>
<dbReference type="Pfam" id="PF20877">
    <property type="entry name" value="Anoctamin_N"/>
    <property type="match status" value="1"/>
</dbReference>
<dbReference type="AlphaFoldDB" id="N4XPD7"/>
<dbReference type="HOGENOM" id="CLU_010867_0_0_1"/>
<dbReference type="GeneID" id="25841311"/>
<keyword evidence="9" id="KW-1185">Reference proteome</keyword>
<dbReference type="GO" id="GO:0032541">
    <property type="term" value="C:cortical endoplasmic reticulum"/>
    <property type="evidence" value="ECO:0007669"/>
    <property type="project" value="TreeGrafter"/>
</dbReference>
<reference evidence="9" key="2">
    <citation type="journal article" date="2013" name="PLoS Genet.">
        <title>Comparative genome structure, secondary metabolite, and effector coding capacity across Cochliobolus pathogens.</title>
        <authorList>
            <person name="Condon B.J."/>
            <person name="Leng Y."/>
            <person name="Wu D."/>
            <person name="Bushley K.E."/>
            <person name="Ohm R.A."/>
            <person name="Otillar R."/>
            <person name="Martin J."/>
            <person name="Schackwitz W."/>
            <person name="Grimwood J."/>
            <person name="MohdZainudin N."/>
            <person name="Xue C."/>
            <person name="Wang R."/>
            <person name="Manning V.A."/>
            <person name="Dhillon B."/>
            <person name="Tu Z.J."/>
            <person name="Steffenson B.J."/>
            <person name="Salamov A."/>
            <person name="Sun H."/>
            <person name="Lowry S."/>
            <person name="LaButti K."/>
            <person name="Han J."/>
            <person name="Copeland A."/>
            <person name="Lindquist E."/>
            <person name="Barry K."/>
            <person name="Schmutz J."/>
            <person name="Baker S.E."/>
            <person name="Ciuffetti L.M."/>
            <person name="Grigoriev I.V."/>
            <person name="Zhong S."/>
            <person name="Turgeon B.G."/>
        </authorList>
    </citation>
    <scope>NUCLEOTIDE SEQUENCE [LARGE SCALE GENOMIC DNA]</scope>
    <source>
        <strain evidence="9">C4 / ATCC 48331 / race T</strain>
    </source>
</reference>
<dbReference type="Proteomes" id="UP000012338">
    <property type="component" value="Unassembled WGS sequence"/>
</dbReference>
<feature type="domain" description="Anoctamin transmembrane" evidence="6">
    <location>
        <begin position="182"/>
        <end position="646"/>
    </location>
</feature>
<evidence type="ECO:0000256" key="3">
    <source>
        <dbReference type="ARBA" id="ARBA00022989"/>
    </source>
</evidence>
<feature type="transmembrane region" description="Helical" evidence="5">
    <location>
        <begin position="293"/>
        <end position="316"/>
    </location>
</feature>
<evidence type="ECO:0000259" key="6">
    <source>
        <dbReference type="Pfam" id="PF04547"/>
    </source>
</evidence>
<comment type="subcellular location">
    <subcellularLocation>
        <location evidence="1">Membrane</location>
        <topology evidence="1">Multi-pass membrane protein</topology>
    </subcellularLocation>
</comment>
<evidence type="ECO:0008006" key="10">
    <source>
        <dbReference type="Google" id="ProtNLM"/>
    </source>
</evidence>
<dbReference type="InterPro" id="IPR049452">
    <property type="entry name" value="Anoctamin_TM"/>
</dbReference>
<dbReference type="OrthoDB" id="296386at2759"/>
<evidence type="ECO:0000313" key="9">
    <source>
        <dbReference type="Proteomes" id="UP000012338"/>
    </source>
</evidence>
<dbReference type="EMBL" id="KB733448">
    <property type="protein sequence ID" value="ENI08186.1"/>
    <property type="molecule type" value="Genomic_DNA"/>
</dbReference>
<protein>
    <recommendedName>
        <fullName evidence="10">Plasma membrane channel protein</fullName>
    </recommendedName>
</protein>
<evidence type="ECO:0000259" key="7">
    <source>
        <dbReference type="Pfam" id="PF20877"/>
    </source>
</evidence>
<sequence>MQIKPLSRSDTGFGDDTDLANITYNDKYVIAYDFSNVAPDDDVAIKECQQLLHDLESAGLNTEVRAGYDESLLVFVQVPRDLLGNTVYKSRVKDWLYGITKHHPGGTAKSIVSGAFEAEDVLSVYHLVNWRKEVGGAGITPGFPPWENVSSIFPLHNPRANRALLAHLSTRVFLDLSDLDQIRNLWGSKVAFYFAFIQTYFRSLAFPCAAGLLAWAFLPKYSLIFALSIGVWCTVFLEYWKIKQADLAIRWNVRGVGSLKLDRPQFRYEKEIIDSAGRVQRIFPRWKRILRQLLVIPFVIISTLILGALITCVFFIETFIGEAYEGPHKFYLEYLPTILLAVFLPYVTSFLEDIATVLTDYENHRTGDNHEMSLTQKIFVLNSITNYLPILLTAFVYVPFGNKVLPLLQSMLDAALGSQNQGKTEFHADPDRLRNEVIALTVTGQVSGAVEELALPWLKEQVKQWWRDRQASRAQNQGNVGAITIPEDPIESSFLRRTRRQALRPSYNVQEDIAEMVIQFGYLALFSPVWPLVPIGFFINNWFELRSDFLKICVEHQRPPPIRSDGIGPWVASLESLTWLGSVSSAAIVHLFGTEQLLGRYFDLSTWASLPLTILISEHIFIAFRAAVRFALSRIGSEQIRKERAEQYAERKRHLDELEAKATKVSHLDVAERERRKSVRINAADIFWTKQVDVGASAEVGVSIIKAKKIAKHESKVTGRSTKIE</sequence>
<proteinExistence type="predicted"/>
<dbReference type="InterPro" id="IPR049456">
    <property type="entry name" value="Anoctamin_N_fung"/>
</dbReference>
<keyword evidence="4 5" id="KW-0472">Membrane</keyword>
<dbReference type="InterPro" id="IPR007632">
    <property type="entry name" value="Anoctamin"/>
</dbReference>
<accession>N4XPD7</accession>
<name>N4XPD7_COCH4</name>
<reference evidence="8 9" key="1">
    <citation type="journal article" date="2012" name="PLoS Pathog.">
        <title>Diverse lifestyles and strategies of plant pathogenesis encoded in the genomes of eighteen Dothideomycetes fungi.</title>
        <authorList>
            <person name="Ohm R.A."/>
            <person name="Feau N."/>
            <person name="Henrissat B."/>
            <person name="Schoch C.L."/>
            <person name="Horwitz B.A."/>
            <person name="Barry K.W."/>
            <person name="Condon B.J."/>
            <person name="Copeland A.C."/>
            <person name="Dhillon B."/>
            <person name="Glaser F."/>
            <person name="Hesse C.N."/>
            <person name="Kosti I."/>
            <person name="LaButti K."/>
            <person name="Lindquist E.A."/>
            <person name="Lucas S."/>
            <person name="Salamov A.A."/>
            <person name="Bradshaw R.E."/>
            <person name="Ciuffetti L."/>
            <person name="Hamelin R.C."/>
            <person name="Kema G.H.J."/>
            <person name="Lawrence C."/>
            <person name="Scott J.A."/>
            <person name="Spatafora J.W."/>
            <person name="Turgeon B.G."/>
            <person name="de Wit P.J.G.M."/>
            <person name="Zhong S."/>
            <person name="Goodwin S.B."/>
            <person name="Grigoriev I.V."/>
        </authorList>
    </citation>
    <scope>NUCLEOTIDE SEQUENCE [LARGE SCALE GENOMIC DNA]</scope>
    <source>
        <strain evidence="9">C4 / ATCC 48331 / race T</strain>
    </source>
</reference>
<dbReference type="Pfam" id="PF04547">
    <property type="entry name" value="Anoctamin"/>
    <property type="match status" value="1"/>
</dbReference>